<evidence type="ECO:0000256" key="3">
    <source>
        <dbReference type="ARBA" id="ARBA00022741"/>
    </source>
</evidence>
<dbReference type="Proteomes" id="UP000185192">
    <property type="component" value="Unassembled WGS sequence"/>
</dbReference>
<keyword evidence="7" id="KW-0648">Protein biosynthesis</keyword>
<evidence type="ECO:0000259" key="8">
    <source>
        <dbReference type="Pfam" id="PF00749"/>
    </source>
</evidence>
<dbReference type="AlphaFoldDB" id="A0A1N6CY72"/>
<dbReference type="InterPro" id="IPR001412">
    <property type="entry name" value="aa-tRNA-synth_I_CS"/>
</dbReference>
<evidence type="ECO:0000256" key="1">
    <source>
        <dbReference type="ARBA" id="ARBA00022598"/>
    </source>
</evidence>
<dbReference type="PANTHER" id="PTHR43311">
    <property type="entry name" value="GLUTAMATE--TRNA LIGASE"/>
    <property type="match status" value="1"/>
</dbReference>
<dbReference type="SUPFAM" id="SSF52374">
    <property type="entry name" value="Nucleotidylyl transferase"/>
    <property type="match status" value="1"/>
</dbReference>
<evidence type="ECO:0000313" key="10">
    <source>
        <dbReference type="Proteomes" id="UP000185192"/>
    </source>
</evidence>
<comment type="similarity">
    <text evidence="7">Belongs to the class-I aminoacyl-tRNA synthetase family.</text>
</comment>
<reference evidence="10" key="1">
    <citation type="submission" date="2016-11" db="EMBL/GenBank/DDBJ databases">
        <authorList>
            <person name="Varghese N."/>
            <person name="Submissions S."/>
        </authorList>
    </citation>
    <scope>NUCLEOTIDE SEQUENCE [LARGE SCALE GENOMIC DNA]</scope>
    <source>
        <strain evidence="10">DSM 22363</strain>
    </source>
</reference>
<dbReference type="RefSeq" id="WP_074204173.1">
    <property type="nucleotide sequence ID" value="NZ_FSQW01000001.1"/>
</dbReference>
<dbReference type="GO" id="GO:0004818">
    <property type="term" value="F:glutamate-tRNA ligase activity"/>
    <property type="evidence" value="ECO:0007669"/>
    <property type="project" value="TreeGrafter"/>
</dbReference>
<dbReference type="EMBL" id="FSQW01000001">
    <property type="protein sequence ID" value="SIN63374.1"/>
    <property type="molecule type" value="Genomic_DNA"/>
</dbReference>
<protein>
    <submittedName>
        <fullName evidence="9">Glutamyl-Q tRNA(Asp) synthetase</fullName>
    </submittedName>
</protein>
<evidence type="ECO:0000256" key="4">
    <source>
        <dbReference type="ARBA" id="ARBA00022833"/>
    </source>
</evidence>
<dbReference type="PROSITE" id="PS00178">
    <property type="entry name" value="AA_TRNA_LIGASE_I"/>
    <property type="match status" value="1"/>
</dbReference>
<keyword evidence="6 7" id="KW-0030">Aminoacyl-tRNA synthetase</keyword>
<dbReference type="InterPro" id="IPR049940">
    <property type="entry name" value="GluQ/Sye"/>
</dbReference>
<dbReference type="Pfam" id="PF00749">
    <property type="entry name" value="tRNA-synt_1c"/>
    <property type="match status" value="1"/>
</dbReference>
<sequence length="290" mass="32689">MKQDMVVRFAPSPNGLLHLGHAYAAVMAHDFARAEGGKILLRIEDIDTQRCQEEYVDAIFADLAWLGLTFDEEPLFQSRRFDCYAAALKRLVAMEMVYPCFCSRSDLRRLEEQGGLESGPDGPLYPGTCRELPVEEVESRRQTEAHSWRLNSGKALRHLGELQWHDRRFGTEQVDAAVLGDVILRPRELLVSYHLAVVLDDAADGISHVVRGEDLRASTHVHRILQGLLDLPVPDYWHHRLLLDETGNKLSKSRKSASLAVLREQGVCGQELVSDLRKKTFPVGITLSKD</sequence>
<dbReference type="NCBIfam" id="NF004315">
    <property type="entry name" value="PRK05710.1-4"/>
    <property type="match status" value="1"/>
</dbReference>
<keyword evidence="1 7" id="KW-0436">Ligase</keyword>
<evidence type="ECO:0000256" key="6">
    <source>
        <dbReference type="ARBA" id="ARBA00023146"/>
    </source>
</evidence>
<feature type="domain" description="Glutamyl/glutaminyl-tRNA synthetase class Ib catalytic" evidence="8">
    <location>
        <begin position="5"/>
        <end position="279"/>
    </location>
</feature>
<dbReference type="InterPro" id="IPR014729">
    <property type="entry name" value="Rossmann-like_a/b/a_fold"/>
</dbReference>
<name>A0A1N6CY72_9SPHN</name>
<accession>A0A1N6CY72</accession>
<gene>
    <name evidence="9" type="ORF">SAMN02745824_1224</name>
</gene>
<dbReference type="GO" id="GO:0006424">
    <property type="term" value="P:glutamyl-tRNA aminoacylation"/>
    <property type="evidence" value="ECO:0007669"/>
    <property type="project" value="TreeGrafter"/>
</dbReference>
<evidence type="ECO:0000256" key="2">
    <source>
        <dbReference type="ARBA" id="ARBA00022723"/>
    </source>
</evidence>
<dbReference type="STRING" id="1123272.SAMN02745824_1224"/>
<organism evidence="9 10">
    <name type="scientific">Parasphingorhabdus marina DSM 22363</name>
    <dbReference type="NCBI Taxonomy" id="1123272"/>
    <lineage>
        <taxon>Bacteria</taxon>
        <taxon>Pseudomonadati</taxon>
        <taxon>Pseudomonadota</taxon>
        <taxon>Alphaproteobacteria</taxon>
        <taxon>Sphingomonadales</taxon>
        <taxon>Sphingomonadaceae</taxon>
        <taxon>Parasphingorhabdus</taxon>
    </lineage>
</organism>
<evidence type="ECO:0000256" key="7">
    <source>
        <dbReference type="RuleBase" id="RU363037"/>
    </source>
</evidence>
<dbReference type="GO" id="GO:0005524">
    <property type="term" value="F:ATP binding"/>
    <property type="evidence" value="ECO:0007669"/>
    <property type="project" value="UniProtKB-KW"/>
</dbReference>
<dbReference type="InterPro" id="IPR000924">
    <property type="entry name" value="Glu/Gln-tRNA-synth"/>
</dbReference>
<dbReference type="PRINTS" id="PR00987">
    <property type="entry name" value="TRNASYNTHGLU"/>
</dbReference>
<keyword evidence="5 7" id="KW-0067">ATP-binding</keyword>
<keyword evidence="10" id="KW-1185">Reference proteome</keyword>
<evidence type="ECO:0000256" key="5">
    <source>
        <dbReference type="ARBA" id="ARBA00022840"/>
    </source>
</evidence>
<keyword evidence="3 7" id="KW-0547">Nucleotide-binding</keyword>
<dbReference type="GO" id="GO:0005829">
    <property type="term" value="C:cytosol"/>
    <property type="evidence" value="ECO:0007669"/>
    <property type="project" value="TreeGrafter"/>
</dbReference>
<proteinExistence type="inferred from homology"/>
<dbReference type="PANTHER" id="PTHR43311:SF1">
    <property type="entry name" value="GLUTAMYL-Q TRNA(ASP) SYNTHETASE"/>
    <property type="match status" value="1"/>
</dbReference>
<evidence type="ECO:0000313" key="9">
    <source>
        <dbReference type="EMBL" id="SIN63374.1"/>
    </source>
</evidence>
<keyword evidence="4" id="KW-0862">Zinc</keyword>
<dbReference type="Gene3D" id="3.40.50.620">
    <property type="entry name" value="HUPs"/>
    <property type="match status" value="1"/>
</dbReference>
<dbReference type="InterPro" id="IPR020058">
    <property type="entry name" value="Glu/Gln-tRNA-synth_Ib_cat-dom"/>
</dbReference>
<keyword evidence="2" id="KW-0479">Metal-binding</keyword>